<evidence type="ECO:0000256" key="1">
    <source>
        <dbReference type="SAM" id="MobiDB-lite"/>
    </source>
</evidence>
<dbReference type="PANTHER" id="PTHR33608:SF6">
    <property type="entry name" value="BLL2464 PROTEIN"/>
    <property type="match status" value="1"/>
</dbReference>
<dbReference type="InterPro" id="IPR002881">
    <property type="entry name" value="DUF58"/>
</dbReference>
<evidence type="ECO:0000313" key="4">
    <source>
        <dbReference type="Proteomes" id="UP001165561"/>
    </source>
</evidence>
<protein>
    <submittedName>
        <fullName evidence="3">DUF58 domain-containing protein</fullName>
    </submittedName>
</protein>
<accession>A0ABT5TV08</accession>
<evidence type="ECO:0000313" key="3">
    <source>
        <dbReference type="EMBL" id="MDD9205814.1"/>
    </source>
</evidence>
<feature type="domain" description="DUF58" evidence="2">
    <location>
        <begin position="53"/>
        <end position="256"/>
    </location>
</feature>
<feature type="compositionally biased region" description="Low complexity" evidence="1">
    <location>
        <begin position="176"/>
        <end position="192"/>
    </location>
</feature>
<keyword evidence="4" id="KW-1185">Reference proteome</keyword>
<evidence type="ECO:0000259" key="2">
    <source>
        <dbReference type="Pfam" id="PF01882"/>
    </source>
</evidence>
<comment type="caution">
    <text evidence="3">The sequence shown here is derived from an EMBL/GenBank/DDBJ whole genome shotgun (WGS) entry which is preliminary data.</text>
</comment>
<dbReference type="PANTHER" id="PTHR33608">
    <property type="entry name" value="BLL2464 PROTEIN"/>
    <property type="match status" value="1"/>
</dbReference>
<name>A0ABT5TV08_9MICO</name>
<dbReference type="EMBL" id="JARACI010000667">
    <property type="protein sequence ID" value="MDD9205814.1"/>
    <property type="molecule type" value="Genomic_DNA"/>
</dbReference>
<dbReference type="Pfam" id="PF01882">
    <property type="entry name" value="DUF58"/>
    <property type="match status" value="1"/>
</dbReference>
<reference evidence="3" key="1">
    <citation type="submission" date="2023-02" db="EMBL/GenBank/DDBJ databases">
        <title>Georgenia sp.10Sc9-8, isolated from a soil sample collected from the Taklamakan desert.</title>
        <authorList>
            <person name="Liu S."/>
        </authorList>
    </citation>
    <scope>NUCLEOTIDE SEQUENCE</scope>
    <source>
        <strain evidence="3">10Sc9-8</strain>
    </source>
</reference>
<sequence length="334" mass="35941">MPAPPRPRTPASRLAQVRARLDLPTVKRAAGRLDGRHRSIFTGHGQDFDDQVEYRPGDDVKDIDWKSSARAGRPIIRRFVRESDLTVVLAVDTGRTMAATAPSGVPKAQVAMFAADVVAYLARSRGDQVALVAGDAERLDQVPARSGTAHLEMMLRRLAAQLSGPGPAEPGGRGPTTGPATAPASTTARGAGTVPGRAPASDLGLVLDRVLGWARRRSLVVVITDEARPRPEHEGALRRLRTRHDVLVIAVADAMPTRPGIGPTDDVDGGPVLPAFLRDDPVVHAEAAAVAERRRDDVRAMLLRRGVEHVVVQGEDDLVDALAELFERLRRARR</sequence>
<gene>
    <name evidence="3" type="ORF">PU560_04945</name>
</gene>
<proteinExistence type="predicted"/>
<feature type="region of interest" description="Disordered" evidence="1">
    <location>
        <begin position="162"/>
        <end position="198"/>
    </location>
</feature>
<dbReference type="Proteomes" id="UP001165561">
    <property type="component" value="Unassembled WGS sequence"/>
</dbReference>
<organism evidence="3 4">
    <name type="scientific">Georgenia halotolerans</name>
    <dbReference type="NCBI Taxonomy" id="3028317"/>
    <lineage>
        <taxon>Bacteria</taxon>
        <taxon>Bacillati</taxon>
        <taxon>Actinomycetota</taxon>
        <taxon>Actinomycetes</taxon>
        <taxon>Micrococcales</taxon>
        <taxon>Bogoriellaceae</taxon>
        <taxon>Georgenia</taxon>
    </lineage>
</organism>